<keyword evidence="1" id="KW-0812">Transmembrane</keyword>
<feature type="transmembrane region" description="Helical" evidence="1">
    <location>
        <begin position="20"/>
        <end position="42"/>
    </location>
</feature>
<evidence type="ECO:0000256" key="1">
    <source>
        <dbReference type="SAM" id="Phobius"/>
    </source>
</evidence>
<sequence length="202" mass="23244">MSKSNKEPQKLGIASLPTKWSVAVQLIGTFGLAVFLVLYYLFFMGPEENKRYDELNTSINELNMPITKLTEKVENLAKVVKDDQIILKENQSILVEDLFARCVAYKIADLIIEYKKNQDVFPTYLLQQKLENTLIIDTKLAIGLVYENGLKIAEVIKDKILKSKIAEHLATYADIEDYEILMALRDELNNQFRSEILVVIRR</sequence>
<dbReference type="EMBL" id="BARS01047769">
    <property type="protein sequence ID" value="GAG29573.1"/>
    <property type="molecule type" value="Genomic_DNA"/>
</dbReference>
<keyword evidence="1" id="KW-0472">Membrane</keyword>
<name>X0WYS2_9ZZZZ</name>
<keyword evidence="1" id="KW-1133">Transmembrane helix</keyword>
<organism evidence="2">
    <name type="scientific">marine sediment metagenome</name>
    <dbReference type="NCBI Taxonomy" id="412755"/>
    <lineage>
        <taxon>unclassified sequences</taxon>
        <taxon>metagenomes</taxon>
        <taxon>ecological metagenomes</taxon>
    </lineage>
</organism>
<reference evidence="2" key="1">
    <citation type="journal article" date="2014" name="Front. Microbiol.">
        <title>High frequency of phylogenetically diverse reductive dehalogenase-homologous genes in deep subseafloor sedimentary metagenomes.</title>
        <authorList>
            <person name="Kawai M."/>
            <person name="Futagami T."/>
            <person name="Toyoda A."/>
            <person name="Takaki Y."/>
            <person name="Nishi S."/>
            <person name="Hori S."/>
            <person name="Arai W."/>
            <person name="Tsubouchi T."/>
            <person name="Morono Y."/>
            <person name="Uchiyama I."/>
            <person name="Ito T."/>
            <person name="Fujiyama A."/>
            <person name="Inagaki F."/>
            <person name="Takami H."/>
        </authorList>
    </citation>
    <scope>NUCLEOTIDE SEQUENCE</scope>
    <source>
        <strain evidence="2">Expedition CK06-06</strain>
    </source>
</reference>
<gene>
    <name evidence="2" type="ORF">S01H1_71705</name>
</gene>
<evidence type="ECO:0000313" key="2">
    <source>
        <dbReference type="EMBL" id="GAG29573.1"/>
    </source>
</evidence>
<accession>X0WYS2</accession>
<dbReference type="AlphaFoldDB" id="X0WYS2"/>
<protein>
    <submittedName>
        <fullName evidence="2">Uncharacterized protein</fullName>
    </submittedName>
</protein>
<comment type="caution">
    <text evidence="2">The sequence shown here is derived from an EMBL/GenBank/DDBJ whole genome shotgun (WGS) entry which is preliminary data.</text>
</comment>
<proteinExistence type="predicted"/>